<evidence type="ECO:0000313" key="9">
    <source>
        <dbReference type="EMBL" id="AKH41207.1"/>
    </source>
</evidence>
<keyword evidence="7" id="KW-0812">Transmembrane</keyword>
<evidence type="ECO:0000256" key="2">
    <source>
        <dbReference type="ARBA" id="ARBA00008681"/>
    </source>
</evidence>
<gene>
    <name evidence="9" type="ORF">WYH_00141</name>
</gene>
<evidence type="ECO:0000256" key="3">
    <source>
        <dbReference type="ARBA" id="ARBA00015281"/>
    </source>
</evidence>
<dbReference type="InterPro" id="IPR008816">
    <property type="entry name" value="Gly_zipper_2TM_dom"/>
</dbReference>
<evidence type="ECO:0000256" key="7">
    <source>
        <dbReference type="SAM" id="Phobius"/>
    </source>
</evidence>
<comment type="similarity">
    <text evidence="2">Belongs to the rickettsiale 17 kDa surface antigen family.</text>
</comment>
<feature type="domain" description="Glycine zipper 2TM" evidence="8">
    <location>
        <begin position="124"/>
        <end position="163"/>
    </location>
</feature>
<dbReference type="EMBL" id="CP011452">
    <property type="protein sequence ID" value="AKH41207.1"/>
    <property type="molecule type" value="Genomic_DNA"/>
</dbReference>
<accession>A0A0F7KQ07</accession>
<dbReference type="PANTHER" id="PTHR35603">
    <property type="match status" value="1"/>
</dbReference>
<protein>
    <recommendedName>
        <fullName evidence="3">17 kDa surface antigen</fullName>
    </recommendedName>
</protein>
<evidence type="ECO:0000256" key="5">
    <source>
        <dbReference type="ARBA" id="ARBA00023288"/>
    </source>
</evidence>
<dbReference type="PANTHER" id="PTHR35603:SF2">
    <property type="entry name" value="OUTER MEMBRANE LIPOPROTEIN"/>
    <property type="match status" value="1"/>
</dbReference>
<dbReference type="KEGG" id="aay:WYH_00141"/>
<sequence length="171" mass="18423">MAEPTTRSIAELAQIAAVEGGNAFVHLRLGIGECMVALTRKVTRKGTPMRIFMLLAAATAMAIPAVPAEAGSRDRHDRGLHRGHHAKYDHRGRYVEPRRVKRGDRVWRGNDGRYYCKRDNGTTGLIIGAAGGALLGREIDGGRDKTLGTILGAAAGGLLGREIDRGEARCR</sequence>
<organism evidence="9 10">
    <name type="scientific">Croceibacterium atlanticum</name>
    <dbReference type="NCBI Taxonomy" id="1267766"/>
    <lineage>
        <taxon>Bacteria</taxon>
        <taxon>Pseudomonadati</taxon>
        <taxon>Pseudomonadota</taxon>
        <taxon>Alphaproteobacteria</taxon>
        <taxon>Sphingomonadales</taxon>
        <taxon>Erythrobacteraceae</taxon>
        <taxon>Croceibacterium</taxon>
    </lineage>
</organism>
<dbReference type="AlphaFoldDB" id="A0A0F7KQ07"/>
<dbReference type="Proteomes" id="UP000034392">
    <property type="component" value="Chromosome"/>
</dbReference>
<evidence type="ECO:0000259" key="8">
    <source>
        <dbReference type="Pfam" id="PF05433"/>
    </source>
</evidence>
<evidence type="ECO:0000256" key="1">
    <source>
        <dbReference type="ARBA" id="ARBA00004459"/>
    </source>
</evidence>
<reference evidence="9" key="1">
    <citation type="submission" date="2015-05" db="EMBL/GenBank/DDBJ databases">
        <title>The complete genome of Altererythrobacter atlanticus strain 26DY36.</title>
        <authorList>
            <person name="Wu Y.-H."/>
            <person name="Cheng H."/>
            <person name="Wu X.-W."/>
        </authorList>
    </citation>
    <scope>NUCLEOTIDE SEQUENCE [LARGE SCALE GENOMIC DNA]</scope>
    <source>
        <strain evidence="9">26DY36</strain>
    </source>
</reference>
<dbReference type="STRING" id="1267766.WYH_00141"/>
<dbReference type="GO" id="GO:0009279">
    <property type="term" value="C:cell outer membrane"/>
    <property type="evidence" value="ECO:0007669"/>
    <property type="project" value="UniProtKB-SubCell"/>
</dbReference>
<dbReference type="InterPro" id="IPR051407">
    <property type="entry name" value="Bact_OM_lipoprot/Surf_antigen"/>
</dbReference>
<evidence type="ECO:0000313" key="10">
    <source>
        <dbReference type="Proteomes" id="UP000034392"/>
    </source>
</evidence>
<name>A0A0F7KQ07_9SPHN</name>
<dbReference type="Pfam" id="PF05433">
    <property type="entry name" value="Rick_17kDa_Anti"/>
    <property type="match status" value="1"/>
</dbReference>
<keyword evidence="4 7" id="KW-0472">Membrane</keyword>
<keyword evidence="10" id="KW-1185">Reference proteome</keyword>
<dbReference type="PATRIC" id="fig|1267766.3.peg.144"/>
<keyword evidence="7" id="KW-1133">Transmembrane helix</keyword>
<feature type="transmembrane region" description="Helical" evidence="7">
    <location>
        <begin position="51"/>
        <end position="68"/>
    </location>
</feature>
<comment type="subcellular location">
    <subcellularLocation>
        <location evidence="1">Cell outer membrane</location>
        <topology evidence="1">Lipid-anchor</topology>
    </subcellularLocation>
</comment>
<feature type="region of interest" description="Disordered" evidence="6">
    <location>
        <begin position="69"/>
        <end position="88"/>
    </location>
</feature>
<evidence type="ECO:0000256" key="6">
    <source>
        <dbReference type="SAM" id="MobiDB-lite"/>
    </source>
</evidence>
<feature type="compositionally biased region" description="Basic residues" evidence="6">
    <location>
        <begin position="78"/>
        <end position="88"/>
    </location>
</feature>
<proteinExistence type="inferred from homology"/>
<evidence type="ECO:0000256" key="4">
    <source>
        <dbReference type="ARBA" id="ARBA00023136"/>
    </source>
</evidence>
<keyword evidence="5" id="KW-0449">Lipoprotein</keyword>